<evidence type="ECO:0000313" key="3">
    <source>
        <dbReference type="Proteomes" id="UP000693970"/>
    </source>
</evidence>
<name>A0A9K3Q9V8_9STRA</name>
<dbReference type="AlphaFoldDB" id="A0A9K3Q9V8"/>
<keyword evidence="3" id="KW-1185">Reference proteome</keyword>
<evidence type="ECO:0000256" key="1">
    <source>
        <dbReference type="SAM" id="MobiDB-lite"/>
    </source>
</evidence>
<feature type="compositionally biased region" description="Low complexity" evidence="1">
    <location>
        <begin position="219"/>
        <end position="231"/>
    </location>
</feature>
<proteinExistence type="predicted"/>
<feature type="compositionally biased region" description="Polar residues" evidence="1">
    <location>
        <begin position="203"/>
        <end position="218"/>
    </location>
</feature>
<gene>
    <name evidence="2" type="ORF">IV203_012999</name>
</gene>
<organism evidence="2 3">
    <name type="scientific">Nitzschia inconspicua</name>
    <dbReference type="NCBI Taxonomy" id="303405"/>
    <lineage>
        <taxon>Eukaryota</taxon>
        <taxon>Sar</taxon>
        <taxon>Stramenopiles</taxon>
        <taxon>Ochrophyta</taxon>
        <taxon>Bacillariophyta</taxon>
        <taxon>Bacillariophyceae</taxon>
        <taxon>Bacillariophycidae</taxon>
        <taxon>Bacillariales</taxon>
        <taxon>Bacillariaceae</taxon>
        <taxon>Nitzschia</taxon>
    </lineage>
</organism>
<reference evidence="2" key="2">
    <citation type="submission" date="2021-04" db="EMBL/GenBank/DDBJ databases">
        <authorList>
            <person name="Podell S."/>
        </authorList>
    </citation>
    <scope>NUCLEOTIDE SEQUENCE</scope>
    <source>
        <strain evidence="2">Hildebrandi</strain>
    </source>
</reference>
<feature type="compositionally biased region" description="Basic and acidic residues" evidence="1">
    <location>
        <begin position="185"/>
        <end position="202"/>
    </location>
</feature>
<dbReference type="EMBL" id="JAGRRH010000001">
    <property type="protein sequence ID" value="KAG7373904.1"/>
    <property type="molecule type" value="Genomic_DNA"/>
</dbReference>
<comment type="caution">
    <text evidence="2">The sequence shown here is derived from an EMBL/GenBank/DDBJ whole genome shotgun (WGS) entry which is preliminary data.</text>
</comment>
<accession>A0A9K3Q9V8</accession>
<dbReference type="OrthoDB" id="56105at2759"/>
<protein>
    <submittedName>
        <fullName evidence="2">Uncharacterized protein</fullName>
    </submittedName>
</protein>
<sequence>MWEGGKSRLGGRHWCSIAWYTWGPVHSLQPVKDVAAFLCVKEERTNHFMFRNLAVLESQAFYVITALILLAPSGLNFSHLLTANNPFNGGQLGGKVDRFHEAVHGAIHEATQSISEDITCQLQGLCNHLKRCLDDKQVEGNQRRKLARCFRSIGELLDMAEFDGAESDGDTRHLHHRNVARNDLFESEEKGLSTEPLEREDQGLSTVPNATSETTVAISRTRASGSSTATSPNKRLAPKYHPLKEILDDWQDQNNGFLVLAKNAVVKYIESNPDHNEALAELEEVSKKKRLSIRGMVCYFQAEGYIHVKKSCGRTKQQLSAEDAIEV</sequence>
<evidence type="ECO:0000313" key="2">
    <source>
        <dbReference type="EMBL" id="KAG7373904.1"/>
    </source>
</evidence>
<reference evidence="2" key="1">
    <citation type="journal article" date="2021" name="Sci. Rep.">
        <title>Diploid genomic architecture of Nitzschia inconspicua, an elite biomass production diatom.</title>
        <authorList>
            <person name="Oliver A."/>
            <person name="Podell S."/>
            <person name="Pinowska A."/>
            <person name="Traller J.C."/>
            <person name="Smith S.R."/>
            <person name="McClure R."/>
            <person name="Beliaev A."/>
            <person name="Bohutskyi P."/>
            <person name="Hill E.A."/>
            <person name="Rabines A."/>
            <person name="Zheng H."/>
            <person name="Allen L.Z."/>
            <person name="Kuo A."/>
            <person name="Grigoriev I.V."/>
            <person name="Allen A.E."/>
            <person name="Hazlebeck D."/>
            <person name="Allen E.E."/>
        </authorList>
    </citation>
    <scope>NUCLEOTIDE SEQUENCE</scope>
    <source>
        <strain evidence="2">Hildebrandi</strain>
    </source>
</reference>
<dbReference type="Proteomes" id="UP000693970">
    <property type="component" value="Unassembled WGS sequence"/>
</dbReference>
<feature type="region of interest" description="Disordered" evidence="1">
    <location>
        <begin position="185"/>
        <end position="236"/>
    </location>
</feature>